<sequence>MPSLANSSKVDGRSDNLTMATEKMKISNVVEELIELDSDDNSEDITPKVIPTDTVKRIAKKSTATPELRQPPAASTRRQVALANSIKKASTSVDRFMENFDPESSARERRKLSRKVNAVATLTRKTPGAVYDENGIHILAGIDLCDCLQKQCPGCHFPCPKCRSTKCGPDCRCNRKYTYELLEYQGCDLVVRNPLNK</sequence>
<dbReference type="PANTHER" id="PTHR46536">
    <property type="entry name" value="ARL14 EFFECTOR PROTEIN"/>
    <property type="match status" value="1"/>
</dbReference>
<accession>A0A8K0DEZ3</accession>
<dbReference type="Proteomes" id="UP000801492">
    <property type="component" value="Unassembled WGS sequence"/>
</dbReference>
<protein>
    <recommendedName>
        <fullName evidence="1">ARF7 effector protein C-terminal domain-containing protein</fullName>
    </recommendedName>
</protein>
<dbReference type="AlphaFoldDB" id="A0A8K0DEZ3"/>
<comment type="caution">
    <text evidence="2">The sequence shown here is derived from an EMBL/GenBank/DDBJ whole genome shotgun (WGS) entry which is preliminary data.</text>
</comment>
<gene>
    <name evidence="2" type="ORF">ILUMI_06701</name>
</gene>
<evidence type="ECO:0000259" key="1">
    <source>
        <dbReference type="Pfam" id="PF14949"/>
    </source>
</evidence>
<proteinExistence type="predicted"/>
<evidence type="ECO:0000313" key="2">
    <source>
        <dbReference type="EMBL" id="KAF2899470.1"/>
    </source>
</evidence>
<reference evidence="2" key="1">
    <citation type="submission" date="2019-08" db="EMBL/GenBank/DDBJ databases">
        <title>The genome of the North American firefly Photinus pyralis.</title>
        <authorList>
            <consortium name="Photinus pyralis genome working group"/>
            <person name="Fallon T.R."/>
            <person name="Sander Lower S.E."/>
            <person name="Weng J.-K."/>
        </authorList>
    </citation>
    <scope>NUCLEOTIDE SEQUENCE</scope>
    <source>
        <strain evidence="2">TRF0915ILg1</strain>
        <tissue evidence="2">Whole body</tissue>
    </source>
</reference>
<evidence type="ECO:0000313" key="3">
    <source>
        <dbReference type="Proteomes" id="UP000801492"/>
    </source>
</evidence>
<dbReference type="OrthoDB" id="5984406at2759"/>
<organism evidence="2 3">
    <name type="scientific">Ignelater luminosus</name>
    <name type="common">Cucubano</name>
    <name type="synonym">Pyrophorus luminosus</name>
    <dbReference type="NCBI Taxonomy" id="2038154"/>
    <lineage>
        <taxon>Eukaryota</taxon>
        <taxon>Metazoa</taxon>
        <taxon>Ecdysozoa</taxon>
        <taxon>Arthropoda</taxon>
        <taxon>Hexapoda</taxon>
        <taxon>Insecta</taxon>
        <taxon>Pterygota</taxon>
        <taxon>Neoptera</taxon>
        <taxon>Endopterygota</taxon>
        <taxon>Coleoptera</taxon>
        <taxon>Polyphaga</taxon>
        <taxon>Elateriformia</taxon>
        <taxon>Elateroidea</taxon>
        <taxon>Elateridae</taxon>
        <taxon>Agrypninae</taxon>
        <taxon>Pyrophorini</taxon>
        <taxon>Ignelater</taxon>
    </lineage>
</organism>
<feature type="domain" description="ARF7 effector protein C-terminal" evidence="1">
    <location>
        <begin position="94"/>
        <end position="184"/>
    </location>
</feature>
<dbReference type="EMBL" id="VTPC01002790">
    <property type="protein sequence ID" value="KAF2899470.1"/>
    <property type="molecule type" value="Genomic_DNA"/>
</dbReference>
<dbReference type="PANTHER" id="PTHR46536:SF3">
    <property type="entry name" value="ARF7 EFFECTOR PROTEIN C-TERMINAL DOMAIN-CONTAINING PROTEIN"/>
    <property type="match status" value="1"/>
</dbReference>
<dbReference type="Pfam" id="PF14949">
    <property type="entry name" value="ARF7EP_C"/>
    <property type="match status" value="1"/>
</dbReference>
<name>A0A8K0DEZ3_IGNLU</name>
<dbReference type="InterPro" id="IPR029264">
    <property type="entry name" value="ARF7EP_C"/>
</dbReference>
<keyword evidence="3" id="KW-1185">Reference proteome</keyword>